<dbReference type="InterPro" id="IPR025576">
    <property type="entry name" value="YwiC"/>
</dbReference>
<feature type="transmembrane region" description="Helical" evidence="2">
    <location>
        <begin position="198"/>
        <end position="219"/>
    </location>
</feature>
<feature type="transmembrane region" description="Helical" evidence="2">
    <location>
        <begin position="300"/>
        <end position="322"/>
    </location>
</feature>
<dbReference type="PATRIC" id="fig|1125718.3.peg.1772"/>
<reference evidence="3 4" key="1">
    <citation type="submission" date="2012-05" db="EMBL/GenBank/DDBJ databases">
        <authorList>
            <person name="Harkins D.M."/>
            <person name="Madupu R."/>
            <person name="Durkin A.S."/>
            <person name="Torralba M."/>
            <person name="Methe B."/>
            <person name="Sutton G.G."/>
            <person name="Nelson K.E."/>
        </authorList>
    </citation>
    <scope>NUCLEOTIDE SEQUENCE [LARGE SCALE GENOMIC DNA]</scope>
    <source>
        <strain evidence="3 4">F0489</strain>
    </source>
</reference>
<evidence type="ECO:0000256" key="1">
    <source>
        <dbReference type="SAM" id="MobiDB-lite"/>
    </source>
</evidence>
<comment type="caution">
    <text evidence="3">The sequence shown here is derived from an EMBL/GenBank/DDBJ whole genome shotgun (WGS) entry which is preliminary data.</text>
</comment>
<sequence length="414" mass="44429">MTQQRPSEPSDHHIEYVSGDPTPEVASVREAGEAGEAEGAASAGTGAAGAGAAGAASAGAAPSASSGPDAVANPDAAPAAEQRPRTGIPHQQSRPGPDDDIMLATGKPRRPASTRAGETFVQSERRKQEKIRRQPGRRAWVPNQHGAWSMLVMPAIVGWVVGGFSWVNLLFIPSWWGAYLTYWAWSQWLRTRSARKRALLLIPLVMYTGWTGMLGLLTLVVAPHLLQWAVPMLPLFAIALWEVWRGRERSLPSGLATAAAASLIAAVTYSLAVRGAGGFLGTGGNDAGLPGMSPNGQLVGWPWMWLVTASTAAYFCGTVPYIKSMIRERFNNRLLAATVAAHTVVAAGAVWLAVGGWLPWMHAALWVVLAVRSLVMPRWQWKLVKQRHRPLRPGTMGLVEVVLELVFLISITTG</sequence>
<organism evidence="3 4">
    <name type="scientific">Actinomyces massiliensis F0489</name>
    <dbReference type="NCBI Taxonomy" id="1125718"/>
    <lineage>
        <taxon>Bacteria</taxon>
        <taxon>Bacillati</taxon>
        <taxon>Actinomycetota</taxon>
        <taxon>Actinomycetes</taxon>
        <taxon>Actinomycetales</taxon>
        <taxon>Actinomycetaceae</taxon>
        <taxon>Actinomyces</taxon>
    </lineage>
</organism>
<dbReference type="EMBL" id="AKFT01000140">
    <property type="protein sequence ID" value="EJF42611.1"/>
    <property type="molecule type" value="Genomic_DNA"/>
</dbReference>
<feature type="transmembrane region" description="Helical" evidence="2">
    <location>
        <begin position="225"/>
        <end position="244"/>
    </location>
</feature>
<dbReference type="eggNOG" id="ENOG502ZBRV">
    <property type="taxonomic scope" value="Bacteria"/>
</dbReference>
<keyword evidence="2" id="KW-0812">Transmembrane</keyword>
<feature type="compositionally biased region" description="Low complexity" evidence="1">
    <location>
        <begin position="53"/>
        <end position="80"/>
    </location>
</feature>
<dbReference type="OrthoDB" id="2380563at2"/>
<protein>
    <submittedName>
        <fullName evidence="3">YwiC-like protein</fullName>
    </submittedName>
</protein>
<feature type="transmembrane region" description="Helical" evidence="2">
    <location>
        <begin position="360"/>
        <end position="379"/>
    </location>
</feature>
<accession>J0X1Z2</accession>
<keyword evidence="4" id="KW-1185">Reference proteome</keyword>
<gene>
    <name evidence="3" type="ORF">HMPREF1318_2451</name>
</gene>
<dbReference type="RefSeq" id="WP_008732056.1">
    <property type="nucleotide sequence ID" value="NZ_AKFT01000140.1"/>
</dbReference>
<feature type="transmembrane region" description="Helical" evidence="2">
    <location>
        <begin position="166"/>
        <end position="186"/>
    </location>
</feature>
<dbReference type="AlphaFoldDB" id="J0X1Z2"/>
<dbReference type="Proteomes" id="UP000002941">
    <property type="component" value="Unassembled WGS sequence"/>
</dbReference>
<dbReference type="Pfam" id="PF14256">
    <property type="entry name" value="YwiC"/>
    <property type="match status" value="1"/>
</dbReference>
<evidence type="ECO:0000313" key="3">
    <source>
        <dbReference type="EMBL" id="EJF42611.1"/>
    </source>
</evidence>
<proteinExistence type="predicted"/>
<feature type="transmembrane region" description="Helical" evidence="2">
    <location>
        <begin position="256"/>
        <end position="280"/>
    </location>
</feature>
<feature type="transmembrane region" description="Helical" evidence="2">
    <location>
        <begin position="334"/>
        <end position="354"/>
    </location>
</feature>
<keyword evidence="2" id="KW-0472">Membrane</keyword>
<evidence type="ECO:0000256" key="2">
    <source>
        <dbReference type="SAM" id="Phobius"/>
    </source>
</evidence>
<evidence type="ECO:0000313" key="4">
    <source>
        <dbReference type="Proteomes" id="UP000002941"/>
    </source>
</evidence>
<keyword evidence="2" id="KW-1133">Transmembrane helix</keyword>
<feature type="transmembrane region" description="Helical" evidence="2">
    <location>
        <begin position="391"/>
        <end position="411"/>
    </location>
</feature>
<feature type="region of interest" description="Disordered" evidence="1">
    <location>
        <begin position="1"/>
        <end position="136"/>
    </location>
</feature>
<name>J0X1Z2_9ACTO</name>